<protein>
    <submittedName>
        <fullName evidence="1">Uncharacterized protein</fullName>
    </submittedName>
</protein>
<keyword evidence="2" id="KW-1185">Reference proteome</keyword>
<sequence length="240" mass="26936">MVSSNSITRDIFDGNNFAKLCIKFPGHEHSSIYTSLRVNRFQLATGSKCHTITIVHLVVHNLDNSIRLKFEYRFQPLVISGLTNSLSWKKHKPKSSASGKYNHPYVHVLLVTGNISGVTEIVGHRFFKHPPIQFVRGKSGITGEMATPSIPYHKEGKDTHMMRDFRPGHFVSGNSIDHCCPFTDFVFTDSSFPFIDGGKECTPTDNIGFPVHVVPIIAIKDFDVYSLKSFCTQFGMLDLT</sequence>
<reference evidence="1" key="1">
    <citation type="submission" date="2022-07" db="EMBL/GenBank/DDBJ databases">
        <title>Phylogenomic reconstructions and comparative analyses of Kickxellomycotina fungi.</title>
        <authorList>
            <person name="Reynolds N.K."/>
            <person name="Stajich J.E."/>
            <person name="Barry K."/>
            <person name="Grigoriev I.V."/>
            <person name="Crous P."/>
            <person name="Smith M.E."/>
        </authorList>
    </citation>
    <scope>NUCLEOTIDE SEQUENCE</scope>
    <source>
        <strain evidence="1">Benny 63K</strain>
    </source>
</reference>
<evidence type="ECO:0000313" key="2">
    <source>
        <dbReference type="Proteomes" id="UP001150581"/>
    </source>
</evidence>
<dbReference type="EMBL" id="JANBPG010000322">
    <property type="protein sequence ID" value="KAJ1897561.1"/>
    <property type="molecule type" value="Genomic_DNA"/>
</dbReference>
<comment type="caution">
    <text evidence="1">The sequence shown here is derived from an EMBL/GenBank/DDBJ whole genome shotgun (WGS) entry which is preliminary data.</text>
</comment>
<proteinExistence type="predicted"/>
<dbReference type="Proteomes" id="UP001150581">
    <property type="component" value="Unassembled WGS sequence"/>
</dbReference>
<name>A0ACC1IK96_9FUNG</name>
<accession>A0ACC1IK96</accession>
<organism evidence="1 2">
    <name type="scientific">Kickxella alabastrina</name>
    <dbReference type="NCBI Taxonomy" id="61397"/>
    <lineage>
        <taxon>Eukaryota</taxon>
        <taxon>Fungi</taxon>
        <taxon>Fungi incertae sedis</taxon>
        <taxon>Zoopagomycota</taxon>
        <taxon>Kickxellomycotina</taxon>
        <taxon>Kickxellomycetes</taxon>
        <taxon>Kickxellales</taxon>
        <taxon>Kickxellaceae</taxon>
        <taxon>Kickxella</taxon>
    </lineage>
</organism>
<gene>
    <name evidence="1" type="ORF">LPJ66_003288</name>
</gene>
<evidence type="ECO:0000313" key="1">
    <source>
        <dbReference type="EMBL" id="KAJ1897561.1"/>
    </source>
</evidence>